<accession>A0A0F9PTF1</accession>
<sequence length="103" mass="12063">MSTKQLDCYSKFELSPFIPIISKINISFFHPINIQPLSVICVNTNNFFSTNRLISSVICGKMAKIKSYIETVYIWIFGNNSNWELQLDALFEENPFYFRRSVH</sequence>
<gene>
    <name evidence="1" type="ORF">LCGC14_1178040</name>
</gene>
<comment type="caution">
    <text evidence="1">The sequence shown here is derived from an EMBL/GenBank/DDBJ whole genome shotgun (WGS) entry which is preliminary data.</text>
</comment>
<dbReference type="AlphaFoldDB" id="A0A0F9PTF1"/>
<organism evidence="1">
    <name type="scientific">marine sediment metagenome</name>
    <dbReference type="NCBI Taxonomy" id="412755"/>
    <lineage>
        <taxon>unclassified sequences</taxon>
        <taxon>metagenomes</taxon>
        <taxon>ecological metagenomes</taxon>
    </lineage>
</organism>
<proteinExistence type="predicted"/>
<name>A0A0F9PTF1_9ZZZZ</name>
<reference evidence="1" key="1">
    <citation type="journal article" date="2015" name="Nature">
        <title>Complex archaea that bridge the gap between prokaryotes and eukaryotes.</title>
        <authorList>
            <person name="Spang A."/>
            <person name="Saw J.H."/>
            <person name="Jorgensen S.L."/>
            <person name="Zaremba-Niedzwiedzka K."/>
            <person name="Martijn J."/>
            <person name="Lind A.E."/>
            <person name="van Eijk R."/>
            <person name="Schleper C."/>
            <person name="Guy L."/>
            <person name="Ettema T.J."/>
        </authorList>
    </citation>
    <scope>NUCLEOTIDE SEQUENCE</scope>
</reference>
<dbReference type="EMBL" id="LAZR01005881">
    <property type="protein sequence ID" value="KKM96442.1"/>
    <property type="molecule type" value="Genomic_DNA"/>
</dbReference>
<evidence type="ECO:0000313" key="1">
    <source>
        <dbReference type="EMBL" id="KKM96442.1"/>
    </source>
</evidence>
<protein>
    <submittedName>
        <fullName evidence="1">Uncharacterized protein</fullName>
    </submittedName>
</protein>